<evidence type="ECO:0000256" key="1">
    <source>
        <dbReference type="ARBA" id="ARBA00023157"/>
    </source>
</evidence>
<dbReference type="RefSeq" id="WP_212192650.1">
    <property type="nucleotide sequence ID" value="NZ_JAGTAR010000036.1"/>
</dbReference>
<evidence type="ECO:0000313" key="4">
    <source>
        <dbReference type="Proteomes" id="UP000679220"/>
    </source>
</evidence>
<comment type="caution">
    <text evidence="3">The sequence shown here is derived from an EMBL/GenBank/DDBJ whole genome shotgun (WGS) entry which is preliminary data.</text>
</comment>
<dbReference type="Proteomes" id="UP000679220">
    <property type="component" value="Unassembled WGS sequence"/>
</dbReference>
<dbReference type="Gene3D" id="2.60.120.1570">
    <property type="entry name" value="Peptide-N-glycosidase F, N-terminal domain"/>
    <property type="match status" value="1"/>
</dbReference>
<keyword evidence="1" id="KW-1015">Disulfide bond</keyword>
<accession>A0A941F9L1</accession>
<evidence type="ECO:0000313" key="3">
    <source>
        <dbReference type="EMBL" id="MBR8537625.1"/>
    </source>
</evidence>
<dbReference type="AlphaFoldDB" id="A0A941F9L1"/>
<dbReference type="GO" id="GO:0016715">
    <property type="term" value="F:oxidoreductase activity, acting on paired donors, with incorporation or reduction of molecular oxygen, reduced ascorbate as one donor, and incorporation of one atom of oxygen"/>
    <property type="evidence" value="ECO:0007669"/>
    <property type="project" value="InterPro"/>
</dbReference>
<dbReference type="SUPFAM" id="SSF49742">
    <property type="entry name" value="PHM/PNGase F"/>
    <property type="match status" value="1"/>
</dbReference>
<reference evidence="3" key="2">
    <citation type="submission" date="2021-04" db="EMBL/GenBank/DDBJ databases">
        <authorList>
            <person name="Zhang T."/>
            <person name="Zhang Y."/>
            <person name="Lu D."/>
            <person name="Zuo D."/>
            <person name="Du Z."/>
        </authorList>
    </citation>
    <scope>NUCLEOTIDE SEQUENCE</scope>
    <source>
        <strain evidence="3">JR1</strain>
    </source>
</reference>
<feature type="domain" description="Peptide-N-glycosidase F N-terminal" evidence="2">
    <location>
        <begin position="29"/>
        <end position="213"/>
    </location>
</feature>
<dbReference type="EMBL" id="JAGTAR010000036">
    <property type="protein sequence ID" value="MBR8537625.1"/>
    <property type="molecule type" value="Genomic_DNA"/>
</dbReference>
<name>A0A941F9L1_9BACT</name>
<dbReference type="Gene3D" id="2.60.120.230">
    <property type="match status" value="1"/>
</dbReference>
<evidence type="ECO:0000259" key="2">
    <source>
        <dbReference type="SMART" id="SM01290"/>
    </source>
</evidence>
<dbReference type="SMART" id="SM01290">
    <property type="entry name" value="N-glycanase_N"/>
    <property type="match status" value="1"/>
</dbReference>
<dbReference type="InterPro" id="IPR014784">
    <property type="entry name" value="Cu2_ascorb_mOase-like_C"/>
</dbReference>
<dbReference type="Pfam" id="PF09113">
    <property type="entry name" value="N-glycanase_C"/>
    <property type="match status" value="1"/>
</dbReference>
<dbReference type="InterPro" id="IPR015196">
    <property type="entry name" value="PngaseF_N"/>
</dbReference>
<dbReference type="Pfam" id="PF09112">
    <property type="entry name" value="N-glycanase_N"/>
    <property type="match status" value="1"/>
</dbReference>
<reference evidence="3" key="1">
    <citation type="journal article" date="2018" name="Int. J. Syst. Evol. Microbiol.">
        <title>Carboxylicivirga sediminis sp. nov., isolated from coastal sediment.</title>
        <authorList>
            <person name="Wang F.Q."/>
            <person name="Ren L.H."/>
            <person name="Zou R.J."/>
            <person name="Sun Y.Z."/>
            <person name="Liu X.J."/>
            <person name="Jiang F."/>
            <person name="Liu L.J."/>
        </authorList>
    </citation>
    <scope>NUCLEOTIDE SEQUENCE</scope>
    <source>
        <strain evidence="3">JR1</strain>
    </source>
</reference>
<proteinExistence type="predicted"/>
<protein>
    <recommendedName>
        <fullName evidence="2">Peptide-N-glycosidase F N-terminal domain-containing protein</fullName>
    </recommendedName>
</protein>
<dbReference type="InterPro" id="IPR043022">
    <property type="entry name" value="PngaseF_N_sf"/>
</dbReference>
<gene>
    <name evidence="3" type="ORF">KDU71_18795</name>
</gene>
<organism evidence="3 4">
    <name type="scientific">Carboxylicivirga sediminis</name>
    <dbReference type="NCBI Taxonomy" id="2006564"/>
    <lineage>
        <taxon>Bacteria</taxon>
        <taxon>Pseudomonadati</taxon>
        <taxon>Bacteroidota</taxon>
        <taxon>Bacteroidia</taxon>
        <taxon>Marinilabiliales</taxon>
        <taxon>Marinilabiliaceae</taxon>
        <taxon>Carboxylicivirga</taxon>
    </lineage>
</organism>
<keyword evidence="4" id="KW-1185">Reference proteome</keyword>
<dbReference type="InterPro" id="IPR008977">
    <property type="entry name" value="PHM/PNGase_F_dom_sf"/>
</dbReference>
<dbReference type="InterPro" id="IPR015197">
    <property type="entry name" value="PngaseF_C"/>
</dbReference>
<sequence>MMKNIVLLISMLALWSCGPKVIQSVGDKQMVIFDNEHLYFDGGAFTDELTEADKVYRIMDGRILLKKVTFPEYSREVAASVKVTVASAGDRWDKSGSFFIIPNSSITNFVSLQAEGELPELTAEQESLKGIVPDADYMPVVELMRFMTPFGVGFYNDKMDLRKPVYIPHWEDKVVWEQDVTDRLSLIEGEVWVGIWVDTWTKEGYTVSAEINFDETDYLYAPKPQTKVLSLLNTIPYYKGQRHVDLFARKDLLVSAAVPEGAKNVRLHYITTGHGGHSGGDEFVKKTNIVKVDNQEVINFIPWRDDCAAFRRFNPGSGVWLIEDTATYIDWETWKYKEKVIEERLASSDLSRSNWCPGSDVEPLVVDLAIQPGEHQFTFSIPEAQEIDGDELNHWLVSAFLTWEE</sequence>